<keyword evidence="3" id="KW-1185">Reference proteome</keyword>
<protein>
    <submittedName>
        <fullName evidence="2">Uncharacterized protein</fullName>
    </submittedName>
</protein>
<evidence type="ECO:0000256" key="1">
    <source>
        <dbReference type="SAM" id="Phobius"/>
    </source>
</evidence>
<dbReference type="RefSeq" id="WP_057850741.1">
    <property type="nucleotide sequence ID" value="NZ_LLXX01000090.1"/>
</dbReference>
<organism evidence="2 3">
    <name type="scientific">Bradyrhizobium valentinum</name>
    <dbReference type="NCBI Taxonomy" id="1518501"/>
    <lineage>
        <taxon>Bacteria</taxon>
        <taxon>Pseudomonadati</taxon>
        <taxon>Pseudomonadota</taxon>
        <taxon>Alphaproteobacteria</taxon>
        <taxon>Hyphomicrobiales</taxon>
        <taxon>Nitrobacteraceae</taxon>
        <taxon>Bradyrhizobium</taxon>
    </lineage>
</organism>
<feature type="transmembrane region" description="Helical" evidence="1">
    <location>
        <begin position="37"/>
        <end position="57"/>
    </location>
</feature>
<comment type="caution">
    <text evidence="2">The sequence shown here is derived from an EMBL/GenBank/DDBJ whole genome shotgun (WGS) entry which is preliminary data.</text>
</comment>
<proteinExistence type="predicted"/>
<gene>
    <name evidence="2" type="ORF">CP49_07000</name>
</gene>
<keyword evidence="1" id="KW-1133">Transmembrane helix</keyword>
<evidence type="ECO:0000313" key="3">
    <source>
        <dbReference type="Proteomes" id="UP000051913"/>
    </source>
</evidence>
<evidence type="ECO:0000313" key="2">
    <source>
        <dbReference type="EMBL" id="KRR07769.1"/>
    </source>
</evidence>
<keyword evidence="1" id="KW-0472">Membrane</keyword>
<dbReference type="EMBL" id="LLXX01000090">
    <property type="protein sequence ID" value="KRR07769.1"/>
    <property type="molecule type" value="Genomic_DNA"/>
</dbReference>
<dbReference type="AlphaFoldDB" id="A0A0R3LJ00"/>
<keyword evidence="1" id="KW-0812">Transmembrane</keyword>
<sequence length="59" mass="6211">MIEHVVSGLFELLVVATGRQALKLFGRNDPNELISMLAGFAVWILAGFAILALAVSLGG</sequence>
<dbReference type="OrthoDB" id="8253658at2"/>
<accession>A0A0R3LJ00</accession>
<name>A0A0R3LJ00_9BRAD</name>
<dbReference type="Proteomes" id="UP000051913">
    <property type="component" value="Unassembled WGS sequence"/>
</dbReference>
<reference evidence="2 3" key="1">
    <citation type="submission" date="2014-03" db="EMBL/GenBank/DDBJ databases">
        <title>Bradyrhizobium valentinum sp. nov., isolated from effective nodules of Lupinus mariae-josephae, a lupine endemic of basic-lime soils in Eastern Spain.</title>
        <authorList>
            <person name="Duran D."/>
            <person name="Rey L."/>
            <person name="Navarro A."/>
            <person name="Busquets A."/>
            <person name="Imperial J."/>
            <person name="Ruiz-Argueso T."/>
        </authorList>
    </citation>
    <scope>NUCLEOTIDE SEQUENCE [LARGE SCALE GENOMIC DNA]</scope>
    <source>
        <strain evidence="2 3">LmjM3</strain>
    </source>
</reference>